<dbReference type="Pfam" id="PF00400">
    <property type="entry name" value="WD40"/>
    <property type="match status" value="2"/>
</dbReference>
<dbReference type="PANTHER" id="PTHR44019:SF8">
    <property type="entry name" value="POC1 CENTRIOLAR PROTEIN HOMOLOG"/>
    <property type="match status" value="1"/>
</dbReference>
<dbReference type="Gene3D" id="2.130.10.10">
    <property type="entry name" value="YVTN repeat-like/Quinoprotein amine dehydrogenase"/>
    <property type="match status" value="2"/>
</dbReference>
<dbReference type="PANTHER" id="PTHR44019">
    <property type="entry name" value="WD REPEAT-CONTAINING PROTEIN 55"/>
    <property type="match status" value="1"/>
</dbReference>
<dbReference type="SUPFAM" id="SSF50978">
    <property type="entry name" value="WD40 repeat-like"/>
    <property type="match status" value="1"/>
</dbReference>
<dbReference type="InterPro" id="IPR006594">
    <property type="entry name" value="LisH"/>
</dbReference>
<feature type="repeat" description="WD" evidence="3">
    <location>
        <begin position="157"/>
        <end position="199"/>
    </location>
</feature>
<dbReference type="SMART" id="SM00320">
    <property type="entry name" value="WD40"/>
    <property type="match status" value="4"/>
</dbReference>
<dbReference type="PROSITE" id="PS50082">
    <property type="entry name" value="WD_REPEATS_2"/>
    <property type="match status" value="1"/>
</dbReference>
<reference evidence="5" key="1">
    <citation type="submission" date="2014-08" db="EMBL/GenBank/DDBJ databases">
        <authorList>
            <person name="Sharma Rahul"/>
            <person name="Thines Marco"/>
        </authorList>
    </citation>
    <scope>NUCLEOTIDE SEQUENCE</scope>
</reference>
<dbReference type="InterPro" id="IPR015943">
    <property type="entry name" value="WD40/YVTN_repeat-like_dom_sf"/>
</dbReference>
<proteinExistence type="predicted"/>
<organism evidence="5">
    <name type="scientific">Phaffia rhodozyma</name>
    <name type="common">Yeast</name>
    <name type="synonym">Xanthophyllomyces dendrorhous</name>
    <dbReference type="NCBI Taxonomy" id="264483"/>
    <lineage>
        <taxon>Eukaryota</taxon>
        <taxon>Fungi</taxon>
        <taxon>Dikarya</taxon>
        <taxon>Basidiomycota</taxon>
        <taxon>Agaricomycotina</taxon>
        <taxon>Tremellomycetes</taxon>
        <taxon>Cystofilobasidiales</taxon>
        <taxon>Mrakiaceae</taxon>
        <taxon>Phaffia</taxon>
    </lineage>
</organism>
<dbReference type="InterPro" id="IPR001680">
    <property type="entry name" value="WD40_rpt"/>
</dbReference>
<dbReference type="EMBL" id="LN483124">
    <property type="protein sequence ID" value="CED82079.1"/>
    <property type="molecule type" value="Genomic_DNA"/>
</dbReference>
<accession>A0A0F7SN39</accession>
<dbReference type="AlphaFoldDB" id="A0A0F7SN39"/>
<name>A0A0F7SN39_PHARH</name>
<dbReference type="InterPro" id="IPR036322">
    <property type="entry name" value="WD40_repeat_dom_sf"/>
</dbReference>
<keyword evidence="2" id="KW-0677">Repeat</keyword>
<dbReference type="InterPro" id="IPR024977">
    <property type="entry name" value="Apc4-like_WD40_dom"/>
</dbReference>
<dbReference type="Pfam" id="PF12894">
    <property type="entry name" value="ANAPC4_WD40"/>
    <property type="match status" value="1"/>
</dbReference>
<dbReference type="PROSITE" id="PS50896">
    <property type="entry name" value="LISH"/>
    <property type="match status" value="1"/>
</dbReference>
<evidence type="ECO:0000256" key="3">
    <source>
        <dbReference type="PROSITE-ProRule" id="PRU00221"/>
    </source>
</evidence>
<evidence type="ECO:0000313" key="5">
    <source>
        <dbReference type="EMBL" id="CED82079.1"/>
    </source>
</evidence>
<protein>
    <submittedName>
        <fullName evidence="5">G protein beta subunit-like protein</fullName>
    </submittedName>
</protein>
<evidence type="ECO:0000259" key="4">
    <source>
        <dbReference type="Pfam" id="PF12894"/>
    </source>
</evidence>
<evidence type="ECO:0000256" key="2">
    <source>
        <dbReference type="ARBA" id="ARBA00022737"/>
    </source>
</evidence>
<sequence length="472" mass="52398">MSAASSSELSIPLLIANYLNASGYSSTLASFLKENPIPNFDSLPAPPIDLRDLVEEYNHARLNEIFQKMKVEKDEEEEAVLNRTVKDQELPSKVEKTFGSIHAGNILSVSVHDVPRRSFNTTTARYETILHPSLLTTSSDKTLKITSLSTGEVKDILEPHKAAILSVAVHPQCGRLIGTGSMDGSAKIIDLITQKTLQTFQNQKFVVRVLFSPTGNYFATASYDHTLKVYRLRTPLPLAPNLGPSNDEDEEEDISELESDYELVKILEVKSNPEGLVFGPPTEETGEAAWLAFTTRGDHHIKYLMLPSSVEDQAEWEIRKFNLNPNGDDFVSFSILSLALHPSNKFIAMTTGDHTGPQSSRVFLYPFLSKERKATLWTGSECDQFTVTRMSWAPSGNFVAVTSTDGYVRLLDLQGRVRRAIRAHGEHPTTGVKNDVVRDVFIFSKGTTESEGNGEGWKVLSCGFDWTVRLLA</sequence>
<keyword evidence="1 3" id="KW-0853">WD repeat</keyword>
<evidence type="ECO:0000256" key="1">
    <source>
        <dbReference type="ARBA" id="ARBA00022574"/>
    </source>
</evidence>
<feature type="domain" description="Anaphase-promoting complex subunit 4-like WD40" evidence="4">
    <location>
        <begin position="376"/>
        <end position="421"/>
    </location>
</feature>
<dbReference type="InterPro" id="IPR050505">
    <property type="entry name" value="WDR55/POC1"/>
</dbReference>